<dbReference type="AlphaFoldDB" id="A0A397KWR2"/>
<organism evidence="2">
    <name type="scientific">Brassica campestris</name>
    <name type="common">Field mustard</name>
    <dbReference type="NCBI Taxonomy" id="3711"/>
    <lineage>
        <taxon>Eukaryota</taxon>
        <taxon>Viridiplantae</taxon>
        <taxon>Streptophyta</taxon>
        <taxon>Embryophyta</taxon>
        <taxon>Tracheophyta</taxon>
        <taxon>Spermatophyta</taxon>
        <taxon>Magnoliopsida</taxon>
        <taxon>eudicotyledons</taxon>
        <taxon>Gunneridae</taxon>
        <taxon>Pentapetalae</taxon>
        <taxon>rosids</taxon>
        <taxon>malvids</taxon>
        <taxon>Brassicales</taxon>
        <taxon>Brassicaceae</taxon>
        <taxon>Brassiceae</taxon>
        <taxon>Brassica</taxon>
    </lineage>
</organism>
<dbReference type="EMBL" id="KZ865206">
    <property type="protein sequence ID" value="RIA04822.1"/>
    <property type="molecule type" value="Genomic_DNA"/>
</dbReference>
<name>A0A397KWR2_BRACM</name>
<gene>
    <name evidence="2" type="ORF">BRARA_K00820</name>
</gene>
<protein>
    <submittedName>
        <fullName evidence="2">Uncharacterized protein</fullName>
    </submittedName>
</protein>
<sequence>MVSESLKGLSSGADSDDEDSDNNEVRLRSTIEATQLKQNQFRDFKKTHGFDEIEAHLNKKKKKKLSDYRSTGRLGFGSDLFGFWVRKIPSLPPTGLGPGTLAAWIVWSLWSSRNQLIFKKRKFTPEEIILKAILDAKKWMMAQTPSTALLPKPLIRCEPDPNRMRICSIFADAA</sequence>
<proteinExistence type="predicted"/>
<evidence type="ECO:0000256" key="1">
    <source>
        <dbReference type="SAM" id="MobiDB-lite"/>
    </source>
</evidence>
<evidence type="ECO:0000313" key="2">
    <source>
        <dbReference type="EMBL" id="RIA04822.1"/>
    </source>
</evidence>
<feature type="region of interest" description="Disordered" evidence="1">
    <location>
        <begin position="1"/>
        <end position="26"/>
    </location>
</feature>
<dbReference type="Proteomes" id="UP000264353">
    <property type="component" value="Unassembled WGS sequence"/>
</dbReference>
<accession>A0A397KWR2</accession>
<reference evidence="2" key="1">
    <citation type="submission" date="2018-06" db="EMBL/GenBank/DDBJ databases">
        <title>WGS assembly of Brassica rapa FPsc.</title>
        <authorList>
            <person name="Bowman J."/>
            <person name="Kohchi T."/>
            <person name="Yamato K."/>
            <person name="Jenkins J."/>
            <person name="Shu S."/>
            <person name="Ishizaki K."/>
            <person name="Yamaoka S."/>
            <person name="Nishihama R."/>
            <person name="Nakamura Y."/>
            <person name="Berger F."/>
            <person name="Adam C."/>
            <person name="Aki S."/>
            <person name="Althoff F."/>
            <person name="Araki T."/>
            <person name="Arteaga-Vazquez M."/>
            <person name="Balasubrmanian S."/>
            <person name="Bauer D."/>
            <person name="Boehm C."/>
            <person name="Briginshaw L."/>
            <person name="Caballero-Perez J."/>
            <person name="Catarino B."/>
            <person name="Chen F."/>
            <person name="Chiyoda S."/>
            <person name="Chovatia M."/>
            <person name="Davies K."/>
            <person name="Delmans M."/>
            <person name="Demura T."/>
            <person name="Dierschke T."/>
            <person name="Dolan L."/>
            <person name="Dorantes-Acosta A."/>
            <person name="Eklund D."/>
            <person name="Florent S."/>
            <person name="Flores-Sandoval E."/>
            <person name="Fujiyama A."/>
            <person name="Fukuzawa H."/>
            <person name="Galik B."/>
            <person name="Grimanelli D."/>
            <person name="Grimwood J."/>
            <person name="Grossniklaus U."/>
            <person name="Hamada T."/>
            <person name="Haseloff J."/>
            <person name="Hetherington A."/>
            <person name="Higo A."/>
            <person name="Hirakawa Y."/>
            <person name="Hundley H."/>
            <person name="Ikeda Y."/>
            <person name="Inoue K."/>
            <person name="Inoue S."/>
            <person name="Ishida S."/>
            <person name="Jia Q."/>
            <person name="Kakita M."/>
            <person name="Kanazawa T."/>
            <person name="Kawai Y."/>
            <person name="Kawashima T."/>
            <person name="Kennedy M."/>
            <person name="Kinose K."/>
            <person name="Kinoshita T."/>
            <person name="Kohara Y."/>
            <person name="Koide E."/>
            <person name="Komatsu K."/>
            <person name="Kopischke S."/>
            <person name="Kubo M."/>
            <person name="Kyozuka J."/>
            <person name="Lagercrantz U."/>
            <person name="Lin S."/>
            <person name="Lindquist E."/>
            <person name="Lipzen A."/>
            <person name="Lu C."/>
            <person name="Luna E."/>
            <person name="Martienssen R."/>
            <person name="Minamino N."/>
            <person name="Mizutani M."/>
            <person name="Mizutani M."/>
            <person name="Mochizuki N."/>
            <person name="Monte I."/>
            <person name="Mosher R."/>
            <person name="Nagasaki H."/>
            <person name="Nakagami H."/>
            <person name="Naramoto S."/>
            <person name="Nishitani K."/>
            <person name="Ohtani M."/>
            <person name="Okamoto T."/>
            <person name="Okumura M."/>
            <person name="Phillips J."/>
            <person name="Pollak B."/>
            <person name="Reinders A."/>
            <person name="Roevekamp M."/>
            <person name="Sano R."/>
            <person name="Sawa S."/>
            <person name="Schmid M."/>
            <person name="Shirakawa M."/>
            <person name="Solano R."/>
            <person name="Spunde A."/>
            <person name="Suetsugu N."/>
            <person name="Sugano S."/>
            <person name="Sugiyama A."/>
            <person name="Sun R."/>
            <person name="Suzuki Y."/>
            <person name="Takenaka M."/>
            <person name="Takezawa D."/>
            <person name="Tomogane H."/>
            <person name="Tsuzuki M."/>
            <person name="Ueda T."/>
            <person name="Umeda M."/>
            <person name="Ward J."/>
            <person name="Watanabe Y."/>
            <person name="Yazaki K."/>
            <person name="Yokoyama R."/>
            <person name="Yoshitake Y."/>
            <person name="Yotsui I."/>
            <person name="Zachgo S."/>
            <person name="Schmutz J."/>
        </authorList>
    </citation>
    <scope>NUCLEOTIDE SEQUENCE [LARGE SCALE GENOMIC DNA]</scope>
</reference>